<accession>A0A233SU47</accession>
<protein>
    <recommendedName>
        <fullName evidence="3">DUF3515 domain-containing protein</fullName>
    </recommendedName>
</protein>
<evidence type="ECO:0000313" key="2">
    <source>
        <dbReference type="Proteomes" id="UP000215483"/>
    </source>
</evidence>
<dbReference type="RefSeq" id="WP_094214965.1">
    <property type="nucleotide sequence ID" value="NZ_MCGQ01000006.1"/>
</dbReference>
<dbReference type="EMBL" id="MCGQ01000006">
    <property type="protein sequence ID" value="OXY99143.1"/>
    <property type="molecule type" value="Genomic_DNA"/>
</dbReference>
<organism evidence="1 2">
    <name type="scientific">Streptomyces diastatochromogenes</name>
    <dbReference type="NCBI Taxonomy" id="42236"/>
    <lineage>
        <taxon>Bacteria</taxon>
        <taxon>Bacillati</taxon>
        <taxon>Actinomycetota</taxon>
        <taxon>Actinomycetes</taxon>
        <taxon>Kitasatosporales</taxon>
        <taxon>Streptomycetaceae</taxon>
        <taxon>Streptomyces</taxon>
    </lineage>
</organism>
<comment type="caution">
    <text evidence="1">The sequence shown here is derived from an EMBL/GenBank/DDBJ whole genome shotgun (WGS) entry which is preliminary data.</text>
</comment>
<gene>
    <name evidence="1" type="ORF">BEK98_04000</name>
</gene>
<keyword evidence="2" id="KW-1185">Reference proteome</keyword>
<sequence length="161" mass="16394">MRYAVGAGALAVLVAAGGWGWWAGQDGGARYGLRAAERASVPACTGLAGRWPGRLGGHDREGVGVTGAEAWGGGAVTARCGLVSPGPSTDPCVSVDGVDWLLEQARSRQSGKKVLVSYGRTPAVEVTISPGVRAVDSVLTDLSKAVAPIAQRSHCLDSQGR</sequence>
<dbReference type="InterPro" id="IPR021903">
    <property type="entry name" value="DUF3515"/>
</dbReference>
<dbReference type="Proteomes" id="UP000215483">
    <property type="component" value="Unassembled WGS sequence"/>
</dbReference>
<dbReference type="Pfam" id="PF12028">
    <property type="entry name" value="DUF3515"/>
    <property type="match status" value="1"/>
</dbReference>
<name>A0A233SU47_STRDA</name>
<evidence type="ECO:0000313" key="1">
    <source>
        <dbReference type="EMBL" id="OXY99143.1"/>
    </source>
</evidence>
<dbReference type="OrthoDB" id="4331648at2"/>
<reference evidence="1 2" key="1">
    <citation type="submission" date="2016-07" db="EMBL/GenBank/DDBJ databases">
        <title>Draft genome of Streptomyces diastatochromogenes.</title>
        <authorList>
            <person name="Podduturi R."/>
            <person name="Lukassen M.B."/>
            <person name="Clausen N."/>
            <person name="Nielsen J.L."/>
            <person name="Jorgensen N.O."/>
        </authorList>
    </citation>
    <scope>NUCLEOTIDE SEQUENCE [LARGE SCALE GENOMIC DNA]</scope>
    <source>
        <strain evidence="1 2">DSM 40608</strain>
    </source>
</reference>
<evidence type="ECO:0008006" key="3">
    <source>
        <dbReference type="Google" id="ProtNLM"/>
    </source>
</evidence>
<proteinExistence type="predicted"/>
<dbReference type="AlphaFoldDB" id="A0A233SU47"/>